<dbReference type="FunFam" id="1.20.1740.10:FF:000013">
    <property type="entry name" value="Solute carrier family 12 member"/>
    <property type="match status" value="1"/>
</dbReference>
<dbReference type="CTD" id="56996"/>
<name>A0A914AAF8_PATMI</name>
<comment type="subcellular location">
    <subcellularLocation>
        <location evidence="1">Membrane</location>
        <topology evidence="1">Multi-pass membrane protein</topology>
    </subcellularLocation>
</comment>
<feature type="transmembrane region" description="Helical" evidence="8">
    <location>
        <begin position="206"/>
        <end position="225"/>
    </location>
</feature>
<evidence type="ECO:0000256" key="7">
    <source>
        <dbReference type="ARBA" id="ARBA00023136"/>
    </source>
</evidence>
<evidence type="ECO:0000256" key="6">
    <source>
        <dbReference type="ARBA" id="ARBA00022989"/>
    </source>
</evidence>
<dbReference type="GO" id="GO:0055075">
    <property type="term" value="P:potassium ion homeostasis"/>
    <property type="evidence" value="ECO:0007669"/>
    <property type="project" value="TreeGrafter"/>
</dbReference>
<evidence type="ECO:0000256" key="2">
    <source>
        <dbReference type="ARBA" id="ARBA00010593"/>
    </source>
</evidence>
<feature type="transmembrane region" description="Helical" evidence="8">
    <location>
        <begin position="157"/>
        <end position="177"/>
    </location>
</feature>
<evidence type="ECO:0000256" key="8">
    <source>
        <dbReference type="SAM" id="Phobius"/>
    </source>
</evidence>
<dbReference type="InterPro" id="IPR004841">
    <property type="entry name" value="AA-permease/SLC12A_dom"/>
</dbReference>
<comment type="similarity">
    <text evidence="2">Belongs to the SLC12A transporter family.</text>
</comment>
<dbReference type="InterPro" id="IPR018491">
    <property type="entry name" value="SLC12_C"/>
</dbReference>
<dbReference type="PANTHER" id="PTHR11827">
    <property type="entry name" value="SOLUTE CARRIER FAMILY 12, CATION COTRANSPORTERS"/>
    <property type="match status" value="1"/>
</dbReference>
<accession>A0A914AAF8</accession>
<keyword evidence="6 8" id="KW-1133">Transmembrane helix</keyword>
<organism evidence="11 12">
    <name type="scientific">Patiria miniata</name>
    <name type="common">Bat star</name>
    <name type="synonym">Asterina miniata</name>
    <dbReference type="NCBI Taxonomy" id="46514"/>
    <lineage>
        <taxon>Eukaryota</taxon>
        <taxon>Metazoa</taxon>
        <taxon>Echinodermata</taxon>
        <taxon>Eleutherozoa</taxon>
        <taxon>Asterozoa</taxon>
        <taxon>Asteroidea</taxon>
        <taxon>Valvatacea</taxon>
        <taxon>Valvatida</taxon>
        <taxon>Asterinidae</taxon>
        <taxon>Patiria</taxon>
    </lineage>
</organism>
<dbReference type="EnsemblMetazoa" id="XM_038204919.1">
    <property type="protein sequence ID" value="XP_038060847.1"/>
    <property type="gene ID" value="LOC119731703"/>
</dbReference>
<protein>
    <recommendedName>
        <fullName evidence="3">Solute carrier family 12 member 9</fullName>
    </recommendedName>
</protein>
<dbReference type="GO" id="GO:0016020">
    <property type="term" value="C:membrane"/>
    <property type="evidence" value="ECO:0007669"/>
    <property type="project" value="UniProtKB-SubCell"/>
</dbReference>
<evidence type="ECO:0000313" key="11">
    <source>
        <dbReference type="EnsemblMetazoa" id="XP_038060847.1"/>
    </source>
</evidence>
<evidence type="ECO:0000313" key="12">
    <source>
        <dbReference type="Proteomes" id="UP000887568"/>
    </source>
</evidence>
<keyword evidence="4" id="KW-0813">Transport</keyword>
<dbReference type="Pfam" id="PF03522">
    <property type="entry name" value="SLC12"/>
    <property type="match status" value="1"/>
</dbReference>
<dbReference type="GO" id="GO:0015379">
    <property type="term" value="F:potassium:chloride symporter activity"/>
    <property type="evidence" value="ECO:0007669"/>
    <property type="project" value="TreeGrafter"/>
</dbReference>
<dbReference type="PANTHER" id="PTHR11827:SF72">
    <property type="entry name" value="GH08340P"/>
    <property type="match status" value="1"/>
</dbReference>
<feature type="transmembrane region" description="Helical" evidence="8">
    <location>
        <begin position="494"/>
        <end position="525"/>
    </location>
</feature>
<dbReference type="Gene3D" id="1.20.1740.10">
    <property type="entry name" value="Amino acid/polyamine transporter I"/>
    <property type="match status" value="1"/>
</dbReference>
<dbReference type="InterPro" id="IPR004842">
    <property type="entry name" value="SLC12A_fam"/>
</dbReference>
<feature type="domain" description="Amino acid permease/ SLC12A" evidence="9">
    <location>
        <begin position="79"/>
        <end position="569"/>
    </location>
</feature>
<feature type="transmembrane region" description="Helical" evidence="8">
    <location>
        <begin position="298"/>
        <end position="318"/>
    </location>
</feature>
<dbReference type="AlphaFoldDB" id="A0A914AAF8"/>
<dbReference type="GO" id="GO:0006884">
    <property type="term" value="P:cell volume homeostasis"/>
    <property type="evidence" value="ECO:0007669"/>
    <property type="project" value="TreeGrafter"/>
</dbReference>
<feature type="transmembrane region" description="Helical" evidence="8">
    <location>
        <begin position="410"/>
        <end position="438"/>
    </location>
</feature>
<keyword evidence="5 8" id="KW-0812">Transmembrane</keyword>
<dbReference type="OrthoDB" id="2020542at2759"/>
<dbReference type="GO" id="GO:0055064">
    <property type="term" value="P:chloride ion homeostasis"/>
    <property type="evidence" value="ECO:0007669"/>
    <property type="project" value="TreeGrafter"/>
</dbReference>
<feature type="transmembrane region" description="Helical" evidence="8">
    <location>
        <begin position="74"/>
        <end position="95"/>
    </location>
</feature>
<dbReference type="Pfam" id="PF00324">
    <property type="entry name" value="AA_permease"/>
    <property type="match status" value="1"/>
</dbReference>
<keyword evidence="7 8" id="KW-0472">Membrane</keyword>
<dbReference type="GeneID" id="119731703"/>
<dbReference type="RefSeq" id="XP_038060847.1">
    <property type="nucleotide sequence ID" value="XM_038204919.1"/>
</dbReference>
<feature type="domain" description="SLC12A transporter C-terminal" evidence="10">
    <location>
        <begin position="581"/>
        <end position="668"/>
    </location>
</feature>
<evidence type="ECO:0000256" key="1">
    <source>
        <dbReference type="ARBA" id="ARBA00004141"/>
    </source>
</evidence>
<evidence type="ECO:0000256" key="4">
    <source>
        <dbReference type="ARBA" id="ARBA00022448"/>
    </source>
</evidence>
<evidence type="ECO:0000259" key="10">
    <source>
        <dbReference type="Pfam" id="PF03522"/>
    </source>
</evidence>
<evidence type="ECO:0000256" key="5">
    <source>
        <dbReference type="ARBA" id="ARBA00022692"/>
    </source>
</evidence>
<sequence>MSSINESSSSSGNGTRFKSWLRKEADMQRAGANEHSPLLRYRLDSASDDHNVERVTETSSADVQTRGHAQPKNLTTFFGVFVPCVLSMFSVILFLRVGYAVGESGLLQTLVMFALGYFIVILTVFSVCAISTNGAIEGGGAYFMISRALGPEFGGSIGVMFFIANVFSSALYCIGFVEAISDNFGTGGSLLVDHQAGLPINDWWPFLYSSIVLLFCLVVCLIGAGMFARTSFFIFLIVMATLITVFVSFFTKKPGPINFPHNNHLSNGSANYTGFRLDTLKSNLYGELTPDYTTGLDVNFLVVFAVLFNGCTGIMAGANMSGELKNPGKAIPLGTLGACLFTGLIYAIVSFLVSATCSQDLLLNNYGFLQQINIFPPGVVVGILVVSLSAALTTLIGASRVLHAIAKDGVFGMILLPVHKGVTAGGNPIVAVLVSWLLVQLVLLMRSLNAIAPLVTIFFLLSYAATNLACMAMDVASAPNFRPSFRYFSWHTSLLGIICCLVMMFLVNPMWGAISIVVFIVLFLINSFRISESEWGYITQALIFHQVRKYLLRLDARKDHVKFWRPQMLLLVANPRSCCELIRFVNDMKKSGLYILGHVKKGNLDESYADPVQKEYPAWIVLVEKLKVKAFTELTLASTIREGVQHLIRISGLGGMKPNTVILGFHDNAPSKDSFEKCRVWGQSPSFGITEDSGIDEESGLLMNAFDPVRPSNSANRLSVEEYVMIINDSIRLRKNVCLTRHFSKFDRDALAASKEPGFVDVWPINFFKPETSGYLDTACIFLLQLACVLHMVRVWRKHTLLRVFLCTSEDEEPAVVQHRREKLEGFLNDVRIKAQIVTVGKQNVNRLAVMREDSVPSTDHGHARLVYSQVSSSYIQGVNDMIKEQSTKTVVTFCYLPLPPTDSSQQPDYIRHLDALTADLPPTVLVHGIQEVACTAL</sequence>
<evidence type="ECO:0000259" key="9">
    <source>
        <dbReference type="Pfam" id="PF00324"/>
    </source>
</evidence>
<evidence type="ECO:0000256" key="3">
    <source>
        <dbReference type="ARBA" id="ARBA00019359"/>
    </source>
</evidence>
<feature type="transmembrane region" description="Helical" evidence="8">
    <location>
        <begin position="330"/>
        <end position="354"/>
    </location>
</feature>
<feature type="transmembrane region" description="Helical" evidence="8">
    <location>
        <begin position="232"/>
        <end position="251"/>
    </location>
</feature>
<keyword evidence="12" id="KW-1185">Reference proteome</keyword>
<proteinExistence type="inferred from homology"/>
<dbReference type="Proteomes" id="UP000887568">
    <property type="component" value="Unplaced"/>
</dbReference>
<feature type="transmembrane region" description="Helical" evidence="8">
    <location>
        <begin position="374"/>
        <end position="398"/>
    </location>
</feature>
<feature type="transmembrane region" description="Helical" evidence="8">
    <location>
        <begin position="115"/>
        <end position="136"/>
    </location>
</feature>
<dbReference type="OMA" id="NDLPCRA"/>
<feature type="transmembrane region" description="Helical" evidence="8">
    <location>
        <begin position="450"/>
        <end position="473"/>
    </location>
</feature>
<reference evidence="11" key="1">
    <citation type="submission" date="2022-11" db="UniProtKB">
        <authorList>
            <consortium name="EnsemblMetazoa"/>
        </authorList>
    </citation>
    <scope>IDENTIFICATION</scope>
</reference>